<keyword evidence="14" id="KW-1185">Reference proteome</keyword>
<evidence type="ECO:0000256" key="11">
    <source>
        <dbReference type="SAM" id="MobiDB-lite"/>
    </source>
</evidence>
<keyword evidence="5" id="KW-0862">Zinc</keyword>
<dbReference type="OMA" id="TTHLMTH"/>
<feature type="domain" description="C2H2-type" evidence="12">
    <location>
        <begin position="97"/>
        <end position="124"/>
    </location>
</feature>
<sequence length="212" mass="24035">MDRDEDLDSSKRPSSSSSQNNAFTVELATDESRSRPFVSSDHCEGFFSSKANAERQYKHPETPRGKKRLQCSYCPYIGKDRTKVTRHERSHTGDKPYVCQVCLRGFGRSDLLYAHLNTHTLETPYECAVCGQRFRSSSALSDHKLKHLDPTECYHRCPECGKTFARRYHLKEHLVTHAGEKNHACGVCGRKYARSSALKKHEREAHGAGASD</sequence>
<evidence type="ECO:0000256" key="8">
    <source>
        <dbReference type="ARBA" id="ARBA00023163"/>
    </source>
</evidence>
<protein>
    <recommendedName>
        <fullName evidence="12">C2H2-type domain-containing protein</fullName>
    </recommendedName>
</protein>
<dbReference type="InterPro" id="IPR050331">
    <property type="entry name" value="Zinc_finger"/>
</dbReference>
<dbReference type="Proteomes" id="UP000821866">
    <property type="component" value="Unassembled WGS sequence"/>
</dbReference>
<dbReference type="OrthoDB" id="6488726at2759"/>
<dbReference type="InterPro" id="IPR036236">
    <property type="entry name" value="Znf_C2H2_sf"/>
</dbReference>
<dbReference type="AlphaFoldDB" id="A0A9J6DSE3"/>
<feature type="compositionally biased region" description="Basic and acidic residues" evidence="11">
    <location>
        <begin position="1"/>
        <end position="11"/>
    </location>
</feature>
<keyword evidence="2" id="KW-0479">Metal-binding</keyword>
<evidence type="ECO:0000256" key="1">
    <source>
        <dbReference type="ARBA" id="ARBA00004123"/>
    </source>
</evidence>
<evidence type="ECO:0000256" key="4">
    <source>
        <dbReference type="ARBA" id="ARBA00022771"/>
    </source>
</evidence>
<dbReference type="EMBL" id="JABSTU010000007">
    <property type="protein sequence ID" value="KAH8025135.1"/>
    <property type="molecule type" value="Genomic_DNA"/>
</dbReference>
<reference evidence="13" key="1">
    <citation type="journal article" date="2020" name="Cell">
        <title>Large-Scale Comparative Analyses of Tick Genomes Elucidate Their Genetic Diversity and Vector Capacities.</title>
        <authorList>
            <consortium name="Tick Genome and Microbiome Consortium (TIGMIC)"/>
            <person name="Jia N."/>
            <person name="Wang J."/>
            <person name="Shi W."/>
            <person name="Du L."/>
            <person name="Sun Y."/>
            <person name="Zhan W."/>
            <person name="Jiang J.F."/>
            <person name="Wang Q."/>
            <person name="Zhang B."/>
            <person name="Ji P."/>
            <person name="Bell-Sakyi L."/>
            <person name="Cui X.M."/>
            <person name="Yuan T.T."/>
            <person name="Jiang B.G."/>
            <person name="Yang W.F."/>
            <person name="Lam T.T."/>
            <person name="Chang Q.C."/>
            <person name="Ding S.J."/>
            <person name="Wang X.J."/>
            <person name="Zhu J.G."/>
            <person name="Ruan X.D."/>
            <person name="Zhao L."/>
            <person name="Wei J.T."/>
            <person name="Ye R.Z."/>
            <person name="Que T.C."/>
            <person name="Du C.H."/>
            <person name="Zhou Y.H."/>
            <person name="Cheng J.X."/>
            <person name="Dai P.F."/>
            <person name="Guo W.B."/>
            <person name="Han X.H."/>
            <person name="Huang E.J."/>
            <person name="Li L.F."/>
            <person name="Wei W."/>
            <person name="Gao Y.C."/>
            <person name="Liu J.Z."/>
            <person name="Shao H.Z."/>
            <person name="Wang X."/>
            <person name="Wang C.C."/>
            <person name="Yang T.C."/>
            <person name="Huo Q.B."/>
            <person name="Li W."/>
            <person name="Chen H.Y."/>
            <person name="Chen S.E."/>
            <person name="Zhou L.G."/>
            <person name="Ni X.B."/>
            <person name="Tian J.H."/>
            <person name="Sheng Y."/>
            <person name="Liu T."/>
            <person name="Pan Y.S."/>
            <person name="Xia L.Y."/>
            <person name="Li J."/>
            <person name="Zhao F."/>
            <person name="Cao W.C."/>
        </authorList>
    </citation>
    <scope>NUCLEOTIDE SEQUENCE</scope>
    <source>
        <strain evidence="13">Rmic-2018</strain>
    </source>
</reference>
<dbReference type="FunFam" id="3.30.160.60:FF:000064">
    <property type="entry name" value="Early growth response protein 3"/>
    <property type="match status" value="1"/>
</dbReference>
<name>A0A9J6DSE3_RHIMP</name>
<evidence type="ECO:0000259" key="12">
    <source>
        <dbReference type="PROSITE" id="PS50157"/>
    </source>
</evidence>
<comment type="subcellular location">
    <subcellularLocation>
        <location evidence="1">Nucleus</location>
    </subcellularLocation>
</comment>
<feature type="domain" description="C2H2-type" evidence="12">
    <location>
        <begin position="125"/>
        <end position="152"/>
    </location>
</feature>
<evidence type="ECO:0000256" key="2">
    <source>
        <dbReference type="ARBA" id="ARBA00022723"/>
    </source>
</evidence>
<feature type="domain" description="C2H2-type" evidence="12">
    <location>
        <begin position="155"/>
        <end position="182"/>
    </location>
</feature>
<feature type="domain" description="C2H2-type" evidence="12">
    <location>
        <begin position="183"/>
        <end position="206"/>
    </location>
</feature>
<keyword evidence="9" id="KW-0539">Nucleus</keyword>
<dbReference type="PANTHER" id="PTHR16515">
    <property type="entry name" value="PR DOMAIN ZINC FINGER PROTEIN"/>
    <property type="match status" value="1"/>
</dbReference>
<feature type="region of interest" description="Disordered" evidence="11">
    <location>
        <begin position="1"/>
        <end position="39"/>
    </location>
</feature>
<dbReference type="FunFam" id="3.30.160.60:FF:000446">
    <property type="entry name" value="Zinc finger protein"/>
    <property type="match status" value="1"/>
</dbReference>
<dbReference type="FunFam" id="3.30.160.60:FF:000045">
    <property type="entry name" value="ZFP69 zinc finger protein B"/>
    <property type="match status" value="1"/>
</dbReference>
<evidence type="ECO:0000256" key="7">
    <source>
        <dbReference type="ARBA" id="ARBA00023125"/>
    </source>
</evidence>
<keyword evidence="8" id="KW-0804">Transcription</keyword>
<keyword evidence="6" id="KW-0805">Transcription regulation</keyword>
<dbReference type="SUPFAM" id="SSF57667">
    <property type="entry name" value="beta-beta-alpha zinc fingers"/>
    <property type="match status" value="3"/>
</dbReference>
<dbReference type="Pfam" id="PF00096">
    <property type="entry name" value="zf-C2H2"/>
    <property type="match status" value="4"/>
</dbReference>
<organism evidence="13 14">
    <name type="scientific">Rhipicephalus microplus</name>
    <name type="common">Cattle tick</name>
    <name type="synonym">Boophilus microplus</name>
    <dbReference type="NCBI Taxonomy" id="6941"/>
    <lineage>
        <taxon>Eukaryota</taxon>
        <taxon>Metazoa</taxon>
        <taxon>Ecdysozoa</taxon>
        <taxon>Arthropoda</taxon>
        <taxon>Chelicerata</taxon>
        <taxon>Arachnida</taxon>
        <taxon>Acari</taxon>
        <taxon>Parasitiformes</taxon>
        <taxon>Ixodida</taxon>
        <taxon>Ixodoidea</taxon>
        <taxon>Ixodidae</taxon>
        <taxon>Rhipicephalinae</taxon>
        <taxon>Rhipicephalus</taxon>
        <taxon>Boophilus</taxon>
    </lineage>
</organism>
<evidence type="ECO:0000256" key="6">
    <source>
        <dbReference type="ARBA" id="ARBA00023015"/>
    </source>
</evidence>
<keyword evidence="4 10" id="KW-0863">Zinc-finger</keyword>
<evidence type="ECO:0000313" key="13">
    <source>
        <dbReference type="EMBL" id="KAH8025135.1"/>
    </source>
</evidence>
<proteinExistence type="predicted"/>
<evidence type="ECO:0000313" key="14">
    <source>
        <dbReference type="Proteomes" id="UP000821866"/>
    </source>
</evidence>
<feature type="domain" description="C2H2-type" evidence="12">
    <location>
        <begin position="69"/>
        <end position="96"/>
    </location>
</feature>
<dbReference type="GO" id="GO:0003677">
    <property type="term" value="F:DNA binding"/>
    <property type="evidence" value="ECO:0007669"/>
    <property type="project" value="UniProtKB-KW"/>
</dbReference>
<keyword evidence="3" id="KW-0677">Repeat</keyword>
<dbReference type="SMART" id="SM00355">
    <property type="entry name" value="ZnF_C2H2"/>
    <property type="match status" value="5"/>
</dbReference>
<dbReference type="GO" id="GO:0005634">
    <property type="term" value="C:nucleus"/>
    <property type="evidence" value="ECO:0007669"/>
    <property type="project" value="UniProtKB-SubCell"/>
</dbReference>
<dbReference type="PROSITE" id="PS00028">
    <property type="entry name" value="ZINC_FINGER_C2H2_1"/>
    <property type="match status" value="4"/>
</dbReference>
<comment type="caution">
    <text evidence="13">The sequence shown here is derived from an EMBL/GenBank/DDBJ whole genome shotgun (WGS) entry which is preliminary data.</text>
</comment>
<dbReference type="GO" id="GO:0008270">
    <property type="term" value="F:zinc ion binding"/>
    <property type="evidence" value="ECO:0007669"/>
    <property type="project" value="UniProtKB-KW"/>
</dbReference>
<dbReference type="InterPro" id="IPR013087">
    <property type="entry name" value="Znf_C2H2_type"/>
</dbReference>
<evidence type="ECO:0000256" key="9">
    <source>
        <dbReference type="ARBA" id="ARBA00023242"/>
    </source>
</evidence>
<keyword evidence="7" id="KW-0238">DNA-binding</keyword>
<dbReference type="Gene3D" id="3.30.160.60">
    <property type="entry name" value="Classic Zinc Finger"/>
    <property type="match status" value="5"/>
</dbReference>
<evidence type="ECO:0000256" key="10">
    <source>
        <dbReference type="PROSITE-ProRule" id="PRU00042"/>
    </source>
</evidence>
<accession>A0A9J6DSE3</accession>
<evidence type="ECO:0000256" key="3">
    <source>
        <dbReference type="ARBA" id="ARBA00022737"/>
    </source>
</evidence>
<dbReference type="VEuPathDB" id="VectorBase:LOC119169798"/>
<evidence type="ECO:0000256" key="5">
    <source>
        <dbReference type="ARBA" id="ARBA00022833"/>
    </source>
</evidence>
<dbReference type="GO" id="GO:0010468">
    <property type="term" value="P:regulation of gene expression"/>
    <property type="evidence" value="ECO:0007669"/>
    <property type="project" value="TreeGrafter"/>
</dbReference>
<gene>
    <name evidence="13" type="ORF">HPB51_003977</name>
</gene>
<dbReference type="PROSITE" id="PS50157">
    <property type="entry name" value="ZINC_FINGER_C2H2_2"/>
    <property type="match status" value="5"/>
</dbReference>
<dbReference type="PANTHER" id="PTHR16515:SF66">
    <property type="entry name" value="C2H2-TYPE DOMAIN-CONTAINING PROTEIN"/>
    <property type="match status" value="1"/>
</dbReference>
<reference evidence="13" key="2">
    <citation type="submission" date="2021-09" db="EMBL/GenBank/DDBJ databases">
        <authorList>
            <person name="Jia N."/>
            <person name="Wang J."/>
            <person name="Shi W."/>
            <person name="Du L."/>
            <person name="Sun Y."/>
            <person name="Zhan W."/>
            <person name="Jiang J."/>
            <person name="Wang Q."/>
            <person name="Zhang B."/>
            <person name="Ji P."/>
            <person name="Sakyi L.B."/>
            <person name="Cui X."/>
            <person name="Yuan T."/>
            <person name="Jiang B."/>
            <person name="Yang W."/>
            <person name="Lam T.T.-Y."/>
            <person name="Chang Q."/>
            <person name="Ding S."/>
            <person name="Wang X."/>
            <person name="Zhu J."/>
            <person name="Ruan X."/>
            <person name="Zhao L."/>
            <person name="Wei J."/>
            <person name="Que T."/>
            <person name="Du C."/>
            <person name="Cheng J."/>
            <person name="Dai P."/>
            <person name="Han X."/>
            <person name="Huang E."/>
            <person name="Gao Y."/>
            <person name="Liu J."/>
            <person name="Shao H."/>
            <person name="Ye R."/>
            <person name="Li L."/>
            <person name="Wei W."/>
            <person name="Wang X."/>
            <person name="Wang C."/>
            <person name="Huo Q."/>
            <person name="Li W."/>
            <person name="Guo W."/>
            <person name="Chen H."/>
            <person name="Chen S."/>
            <person name="Zhou L."/>
            <person name="Zhou L."/>
            <person name="Ni X."/>
            <person name="Tian J."/>
            <person name="Zhou Y."/>
            <person name="Sheng Y."/>
            <person name="Liu T."/>
            <person name="Pan Y."/>
            <person name="Xia L."/>
            <person name="Li J."/>
            <person name="Zhao F."/>
            <person name="Cao W."/>
        </authorList>
    </citation>
    <scope>NUCLEOTIDE SEQUENCE</scope>
    <source>
        <strain evidence="13">Rmic-2018</strain>
        <tissue evidence="13">Larvae</tissue>
    </source>
</reference>